<dbReference type="EMBL" id="BLSA01000958">
    <property type="protein sequence ID" value="GFP34115.1"/>
    <property type="molecule type" value="Genomic_DNA"/>
</dbReference>
<comment type="caution">
    <text evidence="2">The sequence shown here is derived from an EMBL/GenBank/DDBJ whole genome shotgun (WGS) entry which is preliminary data.</text>
</comment>
<dbReference type="Proteomes" id="UP000576480">
    <property type="component" value="Unassembled WGS sequence"/>
</dbReference>
<accession>A0A6V8PSQ2</accession>
<evidence type="ECO:0008006" key="5">
    <source>
        <dbReference type="Google" id="ProtNLM"/>
    </source>
</evidence>
<gene>
    <name evidence="1" type="ORF">HKBW3S42_02455</name>
    <name evidence="2" type="ORF">HKBW3S43_01434</name>
</gene>
<evidence type="ECO:0000313" key="2">
    <source>
        <dbReference type="EMBL" id="GFP35645.1"/>
    </source>
</evidence>
<dbReference type="RefSeq" id="WP_176226173.1">
    <property type="nucleotide sequence ID" value="NZ_BLRV01000014.1"/>
</dbReference>
<dbReference type="Gene3D" id="3.30.160.250">
    <property type="match status" value="1"/>
</dbReference>
<evidence type="ECO:0000313" key="4">
    <source>
        <dbReference type="Proteomes" id="UP000576480"/>
    </source>
</evidence>
<dbReference type="AlphaFoldDB" id="A0A6V8PSQ2"/>
<sequence>MRRVIFRAEIFKEGEVYVGLCPELNISSFGEDIEDARRSLQEALGAFLEECEEMGTLEEVLEEAGFLQREGTWVSREPVVEEKMAISR</sequence>
<name>A0A6V8PSQ2_9ACTN</name>
<dbReference type="Proteomes" id="UP000568877">
    <property type="component" value="Unassembled WGS sequence"/>
</dbReference>
<organism evidence="2 4">
    <name type="scientific">Candidatus Hakubella thermalkaliphila</name>
    <dbReference type="NCBI Taxonomy" id="2754717"/>
    <lineage>
        <taxon>Bacteria</taxon>
        <taxon>Bacillati</taxon>
        <taxon>Actinomycetota</taxon>
        <taxon>Actinomycetota incertae sedis</taxon>
        <taxon>Candidatus Hakubellales</taxon>
        <taxon>Candidatus Hakubellaceae</taxon>
        <taxon>Candidatus Hakubella</taxon>
    </lineage>
</organism>
<evidence type="ECO:0000313" key="3">
    <source>
        <dbReference type="Proteomes" id="UP000568877"/>
    </source>
</evidence>
<protein>
    <recommendedName>
        <fullName evidence="5">HicB-like antitoxin of toxin-antitoxin system domain-containing protein</fullName>
    </recommendedName>
</protein>
<evidence type="ECO:0000313" key="1">
    <source>
        <dbReference type="EMBL" id="GFP34115.1"/>
    </source>
</evidence>
<reference evidence="3 4" key="1">
    <citation type="journal article" date="2020" name="Front. Microbiol.">
        <title>Single-cell genomics of novel Actinobacteria with the Wood-Ljungdahl pathway discovered in a serpentinizing system.</title>
        <authorList>
            <person name="Merino N."/>
            <person name="Kawai M."/>
            <person name="Boyd E.S."/>
            <person name="Colman D.R."/>
            <person name="McGlynn S.E."/>
            <person name="Nealson K.H."/>
            <person name="Kurokawa K."/>
            <person name="Hongoh Y."/>
        </authorList>
    </citation>
    <scope>NUCLEOTIDE SEQUENCE [LARGE SCALE GENOMIC DNA]</scope>
    <source>
        <strain evidence="1 3">S42</strain>
        <strain evidence="2 4">S43</strain>
    </source>
</reference>
<proteinExistence type="predicted"/>
<dbReference type="InterPro" id="IPR035069">
    <property type="entry name" value="TTHA1013/TTHA0281-like"/>
</dbReference>
<dbReference type="SUPFAM" id="SSF143100">
    <property type="entry name" value="TTHA1013/TTHA0281-like"/>
    <property type="match status" value="1"/>
</dbReference>
<dbReference type="EMBL" id="BLSB01000161">
    <property type="protein sequence ID" value="GFP35645.1"/>
    <property type="molecule type" value="Genomic_DNA"/>
</dbReference>